<dbReference type="PANTHER" id="PTHR11736:SF14">
    <property type="entry name" value="NSE3 HOMOLOG, SMC5-SMC6 COMPLEX COMPONENT"/>
    <property type="match status" value="1"/>
</dbReference>
<reference evidence="4" key="2">
    <citation type="journal article" date="2010" name="Genome Res.">
        <title>Population genomic sequencing of Coccidioides fungi reveals recent hybridization and transposon control.</title>
        <authorList>
            <person name="Neafsey D.E."/>
            <person name="Barker B.M."/>
            <person name="Sharpton T.J."/>
            <person name="Stajich J.E."/>
            <person name="Park D.J."/>
            <person name="Whiston E."/>
            <person name="Hung C.-Y."/>
            <person name="McMahan C."/>
            <person name="White J."/>
            <person name="Sykes S."/>
            <person name="Heiman D."/>
            <person name="Young S."/>
            <person name="Zeng Q."/>
            <person name="Abouelleil A."/>
            <person name="Aftuck L."/>
            <person name="Bessette D."/>
            <person name="Brown A."/>
            <person name="FitzGerald M."/>
            <person name="Lui A."/>
            <person name="Macdonald J.P."/>
            <person name="Priest M."/>
            <person name="Orbach M.J."/>
            <person name="Galgiani J.N."/>
            <person name="Kirkland T.N."/>
            <person name="Cole G.T."/>
            <person name="Birren B.W."/>
            <person name="Henn M.R."/>
            <person name="Taylor J.W."/>
            <person name="Rounsley S.D."/>
        </authorList>
    </citation>
    <scope>GENOME REANNOTATION</scope>
    <source>
        <strain evidence="4">RS</strain>
    </source>
</reference>
<feature type="region of interest" description="Disordered" evidence="1">
    <location>
        <begin position="295"/>
        <end position="341"/>
    </location>
</feature>
<reference evidence="4" key="1">
    <citation type="journal article" date="2009" name="Genome Res.">
        <title>Comparative genomic analyses of the human fungal pathogens Coccidioides and their relatives.</title>
        <authorList>
            <person name="Sharpton T.J."/>
            <person name="Stajich J.E."/>
            <person name="Rounsley S.D."/>
            <person name="Gardner M.J."/>
            <person name="Wortman J.R."/>
            <person name="Jordar V.S."/>
            <person name="Maiti R."/>
            <person name="Kodira C.D."/>
            <person name="Neafsey D.E."/>
            <person name="Zeng Q."/>
            <person name="Hung C.-Y."/>
            <person name="McMahan C."/>
            <person name="Muszewska A."/>
            <person name="Grynberg M."/>
            <person name="Mandel M.A."/>
            <person name="Kellner E.M."/>
            <person name="Barker B.M."/>
            <person name="Galgiani J.N."/>
            <person name="Orbach M.J."/>
            <person name="Kirkland T.N."/>
            <person name="Cole G.T."/>
            <person name="Henn M.R."/>
            <person name="Birren B.W."/>
            <person name="Taylor J.W."/>
        </authorList>
    </citation>
    <scope>NUCLEOTIDE SEQUENCE [LARGE SCALE GENOMIC DNA]</scope>
    <source>
        <strain evidence="4">RS</strain>
    </source>
</reference>
<evidence type="ECO:0000313" key="4">
    <source>
        <dbReference type="Proteomes" id="UP000001261"/>
    </source>
</evidence>
<dbReference type="Gene3D" id="1.10.10.1210">
    <property type="entry name" value="MAGE homology domain, winged helix WH2 motif"/>
    <property type="match status" value="1"/>
</dbReference>
<accession>A0A0D8JW41</accession>
<feature type="region of interest" description="Disordered" evidence="1">
    <location>
        <begin position="1"/>
        <end position="49"/>
    </location>
</feature>
<dbReference type="VEuPathDB" id="FungiDB:CIMG_11171"/>
<dbReference type="GeneID" id="24163596"/>
<organism evidence="3 4">
    <name type="scientific">Coccidioides immitis (strain RS)</name>
    <name type="common">Valley fever fungus</name>
    <dbReference type="NCBI Taxonomy" id="246410"/>
    <lineage>
        <taxon>Eukaryota</taxon>
        <taxon>Fungi</taxon>
        <taxon>Dikarya</taxon>
        <taxon>Ascomycota</taxon>
        <taxon>Pezizomycotina</taxon>
        <taxon>Eurotiomycetes</taxon>
        <taxon>Eurotiomycetidae</taxon>
        <taxon>Onygenales</taxon>
        <taxon>Onygenaceae</taxon>
        <taxon>Coccidioides</taxon>
    </lineage>
</organism>
<dbReference type="EMBL" id="GG704916">
    <property type="protein sequence ID" value="KJF61545.1"/>
    <property type="molecule type" value="Genomic_DNA"/>
</dbReference>
<dbReference type="OrthoDB" id="205198at2759"/>
<gene>
    <name evidence="3" type="ORF">CIMG_11171</name>
</gene>
<evidence type="ECO:0000259" key="2">
    <source>
        <dbReference type="SMART" id="SM01373"/>
    </source>
</evidence>
<dbReference type="Pfam" id="PF01454">
    <property type="entry name" value="MAGE"/>
    <property type="match status" value="1"/>
</dbReference>
<dbReference type="InterPro" id="IPR037445">
    <property type="entry name" value="MAGE"/>
</dbReference>
<dbReference type="InterPro" id="IPR041898">
    <property type="entry name" value="MAGE_WH1"/>
</dbReference>
<dbReference type="FunCoup" id="A0A0D8JW41">
    <property type="interactions" value="27"/>
</dbReference>
<name>A0A0D8JW41_COCIM</name>
<dbReference type="OMA" id="GMQMVEQ"/>
<dbReference type="SMART" id="SM01373">
    <property type="entry name" value="MAGE"/>
    <property type="match status" value="1"/>
</dbReference>
<feature type="region of interest" description="Disordered" evidence="1">
    <location>
        <begin position="127"/>
        <end position="146"/>
    </location>
</feature>
<dbReference type="RefSeq" id="XP_012213688.1">
    <property type="nucleotide sequence ID" value="XM_012358265.1"/>
</dbReference>
<dbReference type="STRING" id="246410.A0A0D8JW41"/>
<dbReference type="Proteomes" id="UP000001261">
    <property type="component" value="Unassembled WGS sequence"/>
</dbReference>
<dbReference type="InterPro" id="IPR002190">
    <property type="entry name" value="MHD_dom"/>
</dbReference>
<dbReference type="KEGG" id="cim:CIMG_11171"/>
<dbReference type="Gene3D" id="1.10.10.1200">
    <property type="entry name" value="MAGE homology domain, winged helix WH1 motif"/>
    <property type="match status" value="1"/>
</dbReference>
<dbReference type="GO" id="GO:0006281">
    <property type="term" value="P:DNA repair"/>
    <property type="evidence" value="ECO:0007669"/>
    <property type="project" value="TreeGrafter"/>
</dbReference>
<proteinExistence type="predicted"/>
<dbReference type="GO" id="GO:0005634">
    <property type="term" value="C:nucleus"/>
    <property type="evidence" value="ECO:0007669"/>
    <property type="project" value="TreeGrafter"/>
</dbReference>
<protein>
    <recommendedName>
        <fullName evidence="2">MAGE domain-containing protein</fullName>
    </recommendedName>
</protein>
<feature type="domain" description="MAGE" evidence="2">
    <location>
        <begin position="65"/>
        <end position="259"/>
    </location>
</feature>
<evidence type="ECO:0000256" key="1">
    <source>
        <dbReference type="SAM" id="MobiDB-lite"/>
    </source>
</evidence>
<dbReference type="AlphaFoldDB" id="A0A0D8JW41"/>
<dbReference type="PANTHER" id="PTHR11736">
    <property type="entry name" value="MELANOMA-ASSOCIATED ANTIGEN MAGE ANTIGEN"/>
    <property type="match status" value="1"/>
</dbReference>
<keyword evidence="4" id="KW-1185">Reference proteome</keyword>
<evidence type="ECO:0000313" key="3">
    <source>
        <dbReference type="EMBL" id="KJF61545.1"/>
    </source>
</evidence>
<dbReference type="InterPro" id="IPR041899">
    <property type="entry name" value="MAGE_WH2"/>
</dbReference>
<sequence>MPLPRKRRADDSESDDEYQSPEPSNAQSRRRTAVDSFIANDSDEEDDSQLGATQVLGVNPMVKKMVRLALASEYSRQVIRRNDISQKVLGEGSRQFKPAFAGAQDVLKNVFGMQMIEQPMKDRLTVSQRRAAQRVDKPSSSSKSWTLVSTLPPEYRIPEILPPTKAPSSATESSYVALYTFIISLITLSGGSLAEQKLDRYLRRVNADTYTPLDRTEKLLARLCKDGYLVRNRDVDGGEEVVEYLVGPRGKIEVGTEGVAGLTREVYGYGRVNRARGQDDDGDDDEAMEEFEQRLRRSLGFSDMGTSRGAQERGEAASQSGQPARRSRRITNIEDGDDGDD</sequence>
<dbReference type="InParanoid" id="A0A0D8JW41"/>